<dbReference type="Gene3D" id="3.10.50.10">
    <property type="match status" value="1"/>
</dbReference>
<dbReference type="PANTHER" id="PTHR46066:SF2">
    <property type="entry name" value="CHITINASE DOMAIN-CONTAINING PROTEIN 1"/>
    <property type="match status" value="1"/>
</dbReference>
<dbReference type="Gene3D" id="3.10.350.10">
    <property type="entry name" value="LysM domain"/>
    <property type="match status" value="3"/>
</dbReference>
<organism evidence="5 6">
    <name type="scientific">Oceanobacillus luteolus</name>
    <dbReference type="NCBI Taxonomy" id="1274358"/>
    <lineage>
        <taxon>Bacteria</taxon>
        <taxon>Bacillati</taxon>
        <taxon>Bacillota</taxon>
        <taxon>Bacilli</taxon>
        <taxon>Bacillales</taxon>
        <taxon>Bacillaceae</taxon>
        <taxon>Oceanobacillus</taxon>
    </lineage>
</organism>
<dbReference type="InterPro" id="IPR011583">
    <property type="entry name" value="Chitinase_II/V-like_cat"/>
</dbReference>
<dbReference type="PANTHER" id="PTHR46066">
    <property type="entry name" value="CHITINASE DOMAIN-CONTAINING PROTEIN 1 FAMILY MEMBER"/>
    <property type="match status" value="1"/>
</dbReference>
<gene>
    <name evidence="5" type="ORF">ACFSBH_00900</name>
</gene>
<sequence>MIIHVVKAGDQLYDLAQRYQVDLNQLIAVNELPDPNRLVIGLALLIPIKGTWHTVLAGESMWSIAGNYRIPLNSILNANPNIDPTALMPGMKIYVPLQSHEVQQGETLATIASLYGVSIYSLAQENALTITDPIFSGQTLYIPREKPIIEVNAYSYQPDAEGAQSIREVGELLTIASPFAYLVQSDGSMEPFEDVLMIAASYEENIVPMMSILNFTPEDEGSSVTHTILSSEELMNTLLDNILAVMKEKGYQGLNIDFEYVLPEDRERYNTFIQLAVDRLHPEGYFVSTALAPKTSADQTGLLYEAHDYEAHGRLADFVVLMTYEWGYIYGPPQAISPINQMRRVVEYALTEIPAEKIFLGFEIYARDWKLPHAEGQVAENFSSQEAIERATRYNAEIQYDEVAASPFFRYVDEEGVEHEVWFEDARSAQAKFDLAKEYGLGGISYWVLGYPFPQNWELLRENFLVRKRL</sequence>
<evidence type="ECO:0000259" key="3">
    <source>
        <dbReference type="PROSITE" id="PS51782"/>
    </source>
</evidence>
<feature type="domain" description="LysM" evidence="3">
    <location>
        <begin position="98"/>
        <end position="142"/>
    </location>
</feature>
<feature type="domain" description="GH18" evidence="4">
    <location>
        <begin position="150"/>
        <end position="470"/>
    </location>
</feature>
<feature type="domain" description="LysM" evidence="3">
    <location>
        <begin position="51"/>
        <end position="95"/>
    </location>
</feature>
<dbReference type="PROSITE" id="PS51782">
    <property type="entry name" value="LYSM"/>
    <property type="match status" value="3"/>
</dbReference>
<keyword evidence="2" id="KW-0326">Glycosidase</keyword>
<evidence type="ECO:0000256" key="2">
    <source>
        <dbReference type="ARBA" id="ARBA00023295"/>
    </source>
</evidence>
<dbReference type="SUPFAM" id="SSF54106">
    <property type="entry name" value="LysM domain"/>
    <property type="match status" value="3"/>
</dbReference>
<dbReference type="PROSITE" id="PS51910">
    <property type="entry name" value="GH18_2"/>
    <property type="match status" value="1"/>
</dbReference>
<reference evidence="6" key="1">
    <citation type="journal article" date="2019" name="Int. J. Syst. Evol. Microbiol.">
        <title>The Global Catalogue of Microorganisms (GCM) 10K type strain sequencing project: providing services to taxonomists for standard genome sequencing and annotation.</title>
        <authorList>
            <consortium name="The Broad Institute Genomics Platform"/>
            <consortium name="The Broad Institute Genome Sequencing Center for Infectious Disease"/>
            <person name="Wu L."/>
            <person name="Ma J."/>
        </authorList>
    </citation>
    <scope>NUCLEOTIDE SEQUENCE [LARGE SCALE GENOMIC DNA]</scope>
    <source>
        <strain evidence="6">CGMCC 1.12376</strain>
    </source>
</reference>
<dbReference type="InterPro" id="IPR017853">
    <property type="entry name" value="GH"/>
</dbReference>
<dbReference type="InterPro" id="IPR036779">
    <property type="entry name" value="LysM_dom_sf"/>
</dbReference>
<dbReference type="SUPFAM" id="SSF51445">
    <property type="entry name" value="(Trans)glycosidases"/>
    <property type="match status" value="1"/>
</dbReference>
<dbReference type="InterPro" id="IPR029070">
    <property type="entry name" value="Chitinase_insertion_sf"/>
</dbReference>
<dbReference type="InterPro" id="IPR018392">
    <property type="entry name" value="LysM"/>
</dbReference>
<dbReference type="Proteomes" id="UP001597221">
    <property type="component" value="Unassembled WGS sequence"/>
</dbReference>
<comment type="caution">
    <text evidence="5">The sequence shown here is derived from an EMBL/GenBank/DDBJ whole genome shotgun (WGS) entry which is preliminary data.</text>
</comment>
<evidence type="ECO:0000313" key="5">
    <source>
        <dbReference type="EMBL" id="MFD1606227.1"/>
    </source>
</evidence>
<dbReference type="SMART" id="SM00636">
    <property type="entry name" value="Glyco_18"/>
    <property type="match status" value="1"/>
</dbReference>
<accession>A0ABW4HMB6</accession>
<evidence type="ECO:0000259" key="4">
    <source>
        <dbReference type="PROSITE" id="PS51910"/>
    </source>
</evidence>
<dbReference type="CDD" id="cd02874">
    <property type="entry name" value="GH18_CFLE_spore_hydrolase"/>
    <property type="match status" value="1"/>
</dbReference>
<dbReference type="Pfam" id="PF01476">
    <property type="entry name" value="LysM"/>
    <property type="match status" value="3"/>
</dbReference>
<dbReference type="Gene3D" id="3.20.20.80">
    <property type="entry name" value="Glycosidases"/>
    <property type="match status" value="1"/>
</dbReference>
<dbReference type="InterPro" id="IPR041704">
    <property type="entry name" value="CFLE_GH18"/>
</dbReference>
<dbReference type="Pfam" id="PF00704">
    <property type="entry name" value="Glyco_hydro_18"/>
    <property type="match status" value="1"/>
</dbReference>
<dbReference type="RefSeq" id="WP_251514106.1">
    <property type="nucleotide sequence ID" value="NZ_JAMBON010000014.1"/>
</dbReference>
<feature type="domain" description="LysM" evidence="3">
    <location>
        <begin position="2"/>
        <end position="46"/>
    </location>
</feature>
<dbReference type="InterPro" id="IPR001223">
    <property type="entry name" value="Glyco_hydro18_cat"/>
</dbReference>
<dbReference type="CDD" id="cd00118">
    <property type="entry name" value="LysM"/>
    <property type="match status" value="3"/>
</dbReference>
<name>A0ABW4HMB6_9BACI</name>
<keyword evidence="6" id="KW-1185">Reference proteome</keyword>
<proteinExistence type="predicted"/>
<protein>
    <submittedName>
        <fullName evidence="5">LysM peptidoglycan-binding domain-containing protein</fullName>
    </submittedName>
</protein>
<evidence type="ECO:0000256" key="1">
    <source>
        <dbReference type="ARBA" id="ARBA00022801"/>
    </source>
</evidence>
<dbReference type="SMART" id="SM00257">
    <property type="entry name" value="LysM"/>
    <property type="match status" value="3"/>
</dbReference>
<keyword evidence="1" id="KW-0378">Hydrolase</keyword>
<evidence type="ECO:0000313" key="6">
    <source>
        <dbReference type="Proteomes" id="UP001597221"/>
    </source>
</evidence>
<dbReference type="EMBL" id="JBHUDE010000005">
    <property type="protein sequence ID" value="MFD1606227.1"/>
    <property type="molecule type" value="Genomic_DNA"/>
</dbReference>